<dbReference type="InterPro" id="IPR050490">
    <property type="entry name" value="Bact_solute-bd_prot1"/>
</dbReference>
<gene>
    <name evidence="9" type="ORF">PhaeoP63_03221</name>
</gene>
<evidence type="ECO:0000256" key="4">
    <source>
        <dbReference type="ARBA" id="ARBA00017470"/>
    </source>
</evidence>
<reference evidence="9 10" key="1">
    <citation type="journal article" date="2017" name="Front. Microbiol.">
        <title>Phaeobacter piscinae sp. nov., a species of the Roseobacter group and potential aquaculture probiont.</title>
        <authorList>
            <person name="Sonnenschein E.C."/>
            <person name="Phippen C.B.W."/>
            <person name="Nielsen K.F."/>
            <person name="Mateiu R.V."/>
            <person name="Melchiorsen J."/>
            <person name="Gram L."/>
            <person name="Overmann J."/>
            <person name="Freese H.M."/>
        </authorList>
    </citation>
    <scope>NUCLEOTIDE SEQUENCE [LARGE SCALE GENOMIC DNA]</scope>
    <source>
        <strain evidence="9 10">P63</strain>
    </source>
</reference>
<dbReference type="AlphaFoldDB" id="A0AAC9ZBA9"/>
<keyword evidence="5" id="KW-0813">Transport</keyword>
<evidence type="ECO:0000256" key="5">
    <source>
        <dbReference type="ARBA" id="ARBA00022448"/>
    </source>
</evidence>
<dbReference type="Proteomes" id="UP000217545">
    <property type="component" value="Chromosome"/>
</dbReference>
<comment type="subcellular location">
    <subcellularLocation>
        <location evidence="1">Periplasm</location>
    </subcellularLocation>
</comment>
<dbReference type="GeneID" id="31847593"/>
<evidence type="ECO:0000313" key="9">
    <source>
        <dbReference type="EMBL" id="ATF07270.1"/>
    </source>
</evidence>
<accession>A0AAC9ZBA9</accession>
<dbReference type="GO" id="GO:0042597">
    <property type="term" value="C:periplasmic space"/>
    <property type="evidence" value="ECO:0007669"/>
    <property type="project" value="UniProtKB-SubCell"/>
</dbReference>
<organism evidence="9 10">
    <name type="scientific">Phaeobacter gallaeciensis</name>
    <dbReference type="NCBI Taxonomy" id="60890"/>
    <lineage>
        <taxon>Bacteria</taxon>
        <taxon>Pseudomonadati</taxon>
        <taxon>Pseudomonadota</taxon>
        <taxon>Alphaproteobacteria</taxon>
        <taxon>Rhodobacterales</taxon>
        <taxon>Roseobacteraceae</taxon>
        <taxon>Phaeobacter</taxon>
    </lineage>
</organism>
<dbReference type="SUPFAM" id="SSF53850">
    <property type="entry name" value="Periplasmic binding protein-like II"/>
    <property type="match status" value="1"/>
</dbReference>
<dbReference type="Gene3D" id="3.40.190.10">
    <property type="entry name" value="Periplasmic binding protein-like II"/>
    <property type="match status" value="2"/>
</dbReference>
<protein>
    <recommendedName>
        <fullName evidence="4">sn-glycerol-3-phosphate-binding periplasmic protein UgpB</fullName>
    </recommendedName>
</protein>
<sequence>MKRIAFTTAATLAFAANAAYAETEITWWHAMGGALGDTVNQIASDFNASQDEYKITPVFKGTYEETLTAGIAAFRAGEQPNVMQVFDAGAATVIGAKGATIPVQDLLADNGVDFDINDYIAGVRYFYADSDGKMIGMPFNSSTPIMYYNIQALEKAGVTAPKTWEEFQTVTAPALKEAGYTALSQSHLPWIFTENFHSRHNLPFATNNNGYDSVDTQILVNNDAIKAHFTAVTDWQEKGHFEWFGTGWGDNQTPFEEGKVAMWLGSSGSFGGLSKKDLPFDFSATMLPYWEGVTKEPTQTFIGGASLFAMAGHDAEENKATAAFFDFLTSSEVQYFWHKETGYVPITEAAYEMAKADGHYDRAPAAEVGIQQLSLPGGDNTKGYRMGFYVQIRDVMNREYGRILTGETSVEDAFNAIEAEANNLLARFAKTQG</sequence>
<evidence type="ECO:0000256" key="6">
    <source>
        <dbReference type="ARBA" id="ARBA00022729"/>
    </source>
</evidence>
<evidence type="ECO:0000313" key="10">
    <source>
        <dbReference type="Proteomes" id="UP000217545"/>
    </source>
</evidence>
<evidence type="ECO:0000256" key="3">
    <source>
        <dbReference type="ARBA" id="ARBA00011557"/>
    </source>
</evidence>
<proteinExistence type="inferred from homology"/>
<comment type="similarity">
    <text evidence="2">Belongs to the bacterial solute-binding protein 1 family.</text>
</comment>
<feature type="chain" id="PRO_5042122592" description="sn-glycerol-3-phosphate-binding periplasmic protein UgpB" evidence="8">
    <location>
        <begin position="22"/>
        <end position="433"/>
    </location>
</feature>
<dbReference type="PANTHER" id="PTHR43649:SF31">
    <property type="entry name" value="SN-GLYCEROL-3-PHOSPHATE-BINDING PERIPLASMIC PROTEIN UGPB"/>
    <property type="match status" value="1"/>
</dbReference>
<dbReference type="RefSeq" id="WP_024098572.1">
    <property type="nucleotide sequence ID" value="NZ_CP010588.1"/>
</dbReference>
<dbReference type="Pfam" id="PF13416">
    <property type="entry name" value="SBP_bac_8"/>
    <property type="match status" value="1"/>
</dbReference>
<keyword evidence="6 8" id="KW-0732">Signal</keyword>
<comment type="function">
    <text evidence="7">Part of the ABC transporter complex UgpBAEC involved in sn-glycerol-3-phosphate (G3P) import. Binds G3P.</text>
</comment>
<evidence type="ECO:0000256" key="8">
    <source>
        <dbReference type="SAM" id="SignalP"/>
    </source>
</evidence>
<evidence type="ECO:0000256" key="1">
    <source>
        <dbReference type="ARBA" id="ARBA00004418"/>
    </source>
</evidence>
<dbReference type="EMBL" id="CP010784">
    <property type="protein sequence ID" value="ATF07270.1"/>
    <property type="molecule type" value="Genomic_DNA"/>
</dbReference>
<dbReference type="CDD" id="cd14748">
    <property type="entry name" value="PBP2_UgpB"/>
    <property type="match status" value="1"/>
</dbReference>
<feature type="signal peptide" evidence="8">
    <location>
        <begin position="1"/>
        <end position="21"/>
    </location>
</feature>
<evidence type="ECO:0000256" key="2">
    <source>
        <dbReference type="ARBA" id="ARBA00008520"/>
    </source>
</evidence>
<comment type="subunit">
    <text evidence="3">The complex is composed of two ATP-binding proteins (UgpC), two transmembrane proteins (UgpA and UgpE) and a solute-binding protein (UgpB).</text>
</comment>
<evidence type="ECO:0000256" key="7">
    <source>
        <dbReference type="ARBA" id="ARBA00034473"/>
    </source>
</evidence>
<dbReference type="InterPro" id="IPR006059">
    <property type="entry name" value="SBP"/>
</dbReference>
<name>A0AAC9ZBA9_9RHOB</name>
<dbReference type="PANTHER" id="PTHR43649">
    <property type="entry name" value="ARABINOSE-BINDING PROTEIN-RELATED"/>
    <property type="match status" value="1"/>
</dbReference>